<dbReference type="InterPro" id="IPR012337">
    <property type="entry name" value="RNaseH-like_sf"/>
</dbReference>
<evidence type="ECO:0000313" key="2">
    <source>
        <dbReference type="EMBL" id="KAL3620460.1"/>
    </source>
</evidence>
<dbReference type="SUPFAM" id="SSF53098">
    <property type="entry name" value="Ribonuclease H-like"/>
    <property type="match status" value="1"/>
</dbReference>
<dbReference type="Gene3D" id="3.30.420.10">
    <property type="entry name" value="Ribonuclease H-like superfamily/Ribonuclease H"/>
    <property type="match status" value="1"/>
</dbReference>
<comment type="caution">
    <text evidence="2">The sequence shown here is derived from an EMBL/GenBank/DDBJ whole genome shotgun (WGS) entry which is preliminary data.</text>
</comment>
<proteinExistence type="predicted"/>
<reference evidence="3" key="1">
    <citation type="journal article" date="2024" name="IScience">
        <title>Strigolactones Initiate the Formation of Haustorium-like Structures in Castilleja.</title>
        <authorList>
            <person name="Buerger M."/>
            <person name="Peterson D."/>
            <person name="Chory J."/>
        </authorList>
    </citation>
    <scope>NUCLEOTIDE SEQUENCE [LARGE SCALE GENOMIC DNA]</scope>
</reference>
<dbReference type="InterPro" id="IPR052929">
    <property type="entry name" value="RNase_H-like_EbsB-rel"/>
</dbReference>
<dbReference type="AlphaFoldDB" id="A0ABD3BSF3"/>
<dbReference type="InterPro" id="IPR044730">
    <property type="entry name" value="RNase_H-like_dom_plant"/>
</dbReference>
<dbReference type="InterPro" id="IPR036397">
    <property type="entry name" value="RNaseH_sf"/>
</dbReference>
<dbReference type="EMBL" id="JAVIJP010000066">
    <property type="protein sequence ID" value="KAL3620460.1"/>
    <property type="molecule type" value="Genomic_DNA"/>
</dbReference>
<dbReference type="Proteomes" id="UP001632038">
    <property type="component" value="Unassembled WGS sequence"/>
</dbReference>
<keyword evidence="3" id="KW-1185">Reference proteome</keyword>
<dbReference type="PANTHER" id="PTHR47074:SF11">
    <property type="entry name" value="REVERSE TRANSCRIPTASE-LIKE PROTEIN"/>
    <property type="match status" value="1"/>
</dbReference>
<evidence type="ECO:0000313" key="3">
    <source>
        <dbReference type="Proteomes" id="UP001632038"/>
    </source>
</evidence>
<protein>
    <recommendedName>
        <fullName evidence="1">RNase H type-1 domain-containing protein</fullName>
    </recommendedName>
</protein>
<gene>
    <name evidence="2" type="ORF">CASFOL_035372</name>
</gene>
<evidence type="ECO:0000259" key="1">
    <source>
        <dbReference type="Pfam" id="PF13456"/>
    </source>
</evidence>
<organism evidence="2 3">
    <name type="scientific">Castilleja foliolosa</name>
    <dbReference type="NCBI Taxonomy" id="1961234"/>
    <lineage>
        <taxon>Eukaryota</taxon>
        <taxon>Viridiplantae</taxon>
        <taxon>Streptophyta</taxon>
        <taxon>Embryophyta</taxon>
        <taxon>Tracheophyta</taxon>
        <taxon>Spermatophyta</taxon>
        <taxon>Magnoliopsida</taxon>
        <taxon>eudicotyledons</taxon>
        <taxon>Gunneridae</taxon>
        <taxon>Pentapetalae</taxon>
        <taxon>asterids</taxon>
        <taxon>lamiids</taxon>
        <taxon>Lamiales</taxon>
        <taxon>Orobanchaceae</taxon>
        <taxon>Pedicularideae</taxon>
        <taxon>Castillejinae</taxon>
        <taxon>Castilleja</taxon>
    </lineage>
</organism>
<dbReference type="InterPro" id="IPR002156">
    <property type="entry name" value="RNaseH_domain"/>
</dbReference>
<dbReference type="PANTHER" id="PTHR47074">
    <property type="entry name" value="BNAC02G40300D PROTEIN"/>
    <property type="match status" value="1"/>
</dbReference>
<sequence>MNLIAHGAAVPPILDVVCLVTKAAKEHWNSIAQNLQLPPSFRKSWKPPQSGWIKVNTDASFNDGNAVAGIVLKNHNGSILFAAAYKHRCQDAITAETLAILDACLLLESLNLKKAIIESDCLNAISWINGSSITSFWSANSAMEQIKRSWNCWPSWRFKFVSRNANGAPHALAKWASSCNFVGIVPLNLIPIAVFCDLGHPLVEPFIMS</sequence>
<feature type="domain" description="RNase H type-1" evidence="1">
    <location>
        <begin position="56"/>
        <end position="176"/>
    </location>
</feature>
<dbReference type="CDD" id="cd06222">
    <property type="entry name" value="RNase_H_like"/>
    <property type="match status" value="1"/>
</dbReference>
<accession>A0ABD3BSF3</accession>
<dbReference type="Pfam" id="PF13456">
    <property type="entry name" value="RVT_3"/>
    <property type="match status" value="1"/>
</dbReference>
<name>A0ABD3BSF3_9LAMI</name>